<dbReference type="AlphaFoldDB" id="A0A7I7RY67"/>
<feature type="region of interest" description="Disordered" evidence="1">
    <location>
        <begin position="308"/>
        <end position="335"/>
    </location>
</feature>
<gene>
    <name evidence="3" type="ORF">MARA_24240</name>
</gene>
<accession>A0A7I7RY67</accession>
<reference evidence="3 4" key="1">
    <citation type="journal article" date="2019" name="Emerg. Microbes Infect.">
        <title>Comprehensive subspecies identification of 175 nontuberculous mycobacteria species based on 7547 genomic profiles.</title>
        <authorList>
            <person name="Matsumoto Y."/>
            <person name="Kinjo T."/>
            <person name="Motooka D."/>
            <person name="Nabeya D."/>
            <person name="Jung N."/>
            <person name="Uechi K."/>
            <person name="Horii T."/>
            <person name="Iida T."/>
            <person name="Fujita J."/>
            <person name="Nakamura S."/>
        </authorList>
    </citation>
    <scope>NUCLEOTIDE SEQUENCE [LARGE SCALE GENOMIC DNA]</scope>
    <source>
        <strain evidence="3 4">JCM 18538</strain>
    </source>
</reference>
<keyword evidence="4" id="KW-1185">Reference proteome</keyword>
<keyword evidence="2" id="KW-1133">Transmembrane helix</keyword>
<protein>
    <submittedName>
        <fullName evidence="3">TobH protein</fullName>
    </submittedName>
</protein>
<dbReference type="EMBL" id="AP022593">
    <property type="protein sequence ID" value="BBY48956.1"/>
    <property type="molecule type" value="Genomic_DNA"/>
</dbReference>
<organism evidence="3 4">
    <name type="scientific">Mycolicibacterium arabiense</name>
    <dbReference type="NCBI Taxonomy" id="1286181"/>
    <lineage>
        <taxon>Bacteria</taxon>
        <taxon>Bacillati</taxon>
        <taxon>Actinomycetota</taxon>
        <taxon>Actinomycetes</taxon>
        <taxon>Mycobacteriales</taxon>
        <taxon>Mycobacteriaceae</taxon>
        <taxon>Mycolicibacterium</taxon>
    </lineage>
</organism>
<dbReference type="InterPro" id="IPR046348">
    <property type="entry name" value="SIS_dom_sf"/>
</dbReference>
<evidence type="ECO:0000313" key="4">
    <source>
        <dbReference type="Proteomes" id="UP000467428"/>
    </source>
</evidence>
<evidence type="ECO:0000256" key="1">
    <source>
        <dbReference type="SAM" id="MobiDB-lite"/>
    </source>
</evidence>
<dbReference type="KEGG" id="marz:MARA_24240"/>
<keyword evidence="2" id="KW-0472">Membrane</keyword>
<dbReference type="GO" id="GO:1901135">
    <property type="term" value="P:carbohydrate derivative metabolic process"/>
    <property type="evidence" value="ECO:0007669"/>
    <property type="project" value="InterPro"/>
</dbReference>
<evidence type="ECO:0000256" key="2">
    <source>
        <dbReference type="SAM" id="Phobius"/>
    </source>
</evidence>
<dbReference type="RefSeq" id="WP_163918662.1">
    <property type="nucleotide sequence ID" value="NZ_AP022593.1"/>
</dbReference>
<keyword evidence="2" id="KW-0812">Transmembrane</keyword>
<dbReference type="GO" id="GO:0097367">
    <property type="term" value="F:carbohydrate derivative binding"/>
    <property type="evidence" value="ECO:0007669"/>
    <property type="project" value="InterPro"/>
</dbReference>
<feature type="transmembrane region" description="Helical" evidence="2">
    <location>
        <begin position="63"/>
        <end position="85"/>
    </location>
</feature>
<sequence>MSAEPRAGAATIDLDDVDGLLDADRDGLLRAASMAGAQMRSTAAAFDEGVFEPMRSDHPPRTVIWVAGSGTAAAAGALLVAALGASTVAPIVTASEVPPWVGALDVLVVAGDDAADPALVTAVATGVRRGARVLVVAPEEGPLRDAAAGRAVLLGPRLPVPDDFSLARYLAAGLLVLHAVDPGMQVDVAALADELDAEALRNSAGRDVFTNPAKALADRMADATVVVAGEGAPMLALARHVSAVLLRVGLRPVASVGLADVLVSLRGGLNRQTADFETSIFHDEELDGPLPTRVRAIVLTADQDRPTTLSRLSGYDDVTTTSAGDVGDTAAPPPSGRLEQQLAMLAVRLEMAAVYLRLVRG</sequence>
<geneLocation type="plasmid" evidence="4">
    <name>pjcm18538 dna</name>
</geneLocation>
<evidence type="ECO:0000313" key="3">
    <source>
        <dbReference type="EMBL" id="BBY48956.1"/>
    </source>
</evidence>
<name>A0A7I7RY67_9MYCO</name>
<dbReference type="Proteomes" id="UP000467428">
    <property type="component" value="Chromosome"/>
</dbReference>
<proteinExistence type="predicted"/>
<dbReference type="SUPFAM" id="SSF53697">
    <property type="entry name" value="SIS domain"/>
    <property type="match status" value="1"/>
</dbReference>